<evidence type="ECO:0000313" key="1">
    <source>
        <dbReference type="EMBL" id="TWU44563.1"/>
    </source>
</evidence>
<dbReference type="AlphaFoldDB" id="A0A5C6E4I2"/>
<proteinExistence type="predicted"/>
<keyword evidence="2" id="KW-1185">Reference proteome</keyword>
<gene>
    <name evidence="1" type="ORF">Poly59_61260</name>
</gene>
<sequence>MACNGAAVVSFSVCLHVVRRRPLTPTVIGLTSQVFDACTSDYCNARV</sequence>
<accession>A0A5C6E4I2</accession>
<reference evidence="1 2" key="1">
    <citation type="submission" date="2019-02" db="EMBL/GenBank/DDBJ databases">
        <title>Deep-cultivation of Planctomycetes and their phenomic and genomic characterization uncovers novel biology.</title>
        <authorList>
            <person name="Wiegand S."/>
            <person name="Jogler M."/>
            <person name="Boedeker C."/>
            <person name="Pinto D."/>
            <person name="Vollmers J."/>
            <person name="Rivas-Marin E."/>
            <person name="Kohn T."/>
            <person name="Peeters S.H."/>
            <person name="Heuer A."/>
            <person name="Rast P."/>
            <person name="Oberbeckmann S."/>
            <person name="Bunk B."/>
            <person name="Jeske O."/>
            <person name="Meyerdierks A."/>
            <person name="Storesund J.E."/>
            <person name="Kallscheuer N."/>
            <person name="Luecker S."/>
            <person name="Lage O.M."/>
            <person name="Pohl T."/>
            <person name="Merkel B.J."/>
            <person name="Hornburger P."/>
            <person name="Mueller R.-W."/>
            <person name="Bruemmer F."/>
            <person name="Labrenz M."/>
            <person name="Spormann A.M."/>
            <person name="Op Den Camp H."/>
            <person name="Overmann J."/>
            <person name="Amann R."/>
            <person name="Jetten M.S.M."/>
            <person name="Mascher T."/>
            <person name="Medema M.H."/>
            <person name="Devos D.P."/>
            <person name="Kaster A.-K."/>
            <person name="Ovreas L."/>
            <person name="Rohde M."/>
            <person name="Galperin M.Y."/>
            <person name="Jogler C."/>
        </authorList>
    </citation>
    <scope>NUCLEOTIDE SEQUENCE [LARGE SCALE GENOMIC DNA]</scope>
    <source>
        <strain evidence="1 2">Poly59</strain>
    </source>
</reference>
<organism evidence="1 2">
    <name type="scientific">Rubripirellula reticaptiva</name>
    <dbReference type="NCBI Taxonomy" id="2528013"/>
    <lineage>
        <taxon>Bacteria</taxon>
        <taxon>Pseudomonadati</taxon>
        <taxon>Planctomycetota</taxon>
        <taxon>Planctomycetia</taxon>
        <taxon>Pirellulales</taxon>
        <taxon>Pirellulaceae</taxon>
        <taxon>Rubripirellula</taxon>
    </lineage>
</organism>
<protein>
    <submittedName>
        <fullName evidence="1">Uncharacterized protein</fullName>
    </submittedName>
</protein>
<name>A0A5C6E4I2_9BACT</name>
<dbReference type="Proteomes" id="UP000317977">
    <property type="component" value="Unassembled WGS sequence"/>
</dbReference>
<evidence type="ECO:0000313" key="2">
    <source>
        <dbReference type="Proteomes" id="UP000317977"/>
    </source>
</evidence>
<comment type="caution">
    <text evidence="1">The sequence shown here is derived from an EMBL/GenBank/DDBJ whole genome shotgun (WGS) entry which is preliminary data.</text>
</comment>
<dbReference type="EMBL" id="SJPX01000007">
    <property type="protein sequence ID" value="TWU44563.1"/>
    <property type="molecule type" value="Genomic_DNA"/>
</dbReference>